<sequence length="259" mass="30582">MEYRVSAASRFTPAIAGSRRTSHIYLTPTKGTFTRNGIYAIEEPPIKRAPKRPKAKEYELIYKAYLEIREENGVLRREGQKAREELMESKDKELALSQENEELKEQIFQLQHTLNWGQIIRGKDEELKRLKEFIHKMSYDRAEAINNKSMAELTVGELKSKLRHKDKEVKEVKELEKIQSKAKILNETERLRNERNNAIANLTRLEAVVEKLRQEASHEKRISEERKMVIQEIHKRLSTKEQKNEDLRKQLAMSRLFNK</sequence>
<accession>A0A9X0D950</accession>
<keyword evidence="3" id="KW-1185">Reference proteome</keyword>
<keyword evidence="1" id="KW-0175">Coiled coil</keyword>
<dbReference type="AlphaFoldDB" id="A0A9X0D950"/>
<protein>
    <submittedName>
        <fullName evidence="2">Uncharacterized protein</fullName>
    </submittedName>
</protein>
<dbReference type="EMBL" id="MU825406">
    <property type="protein sequence ID" value="KAJ7391395.1"/>
    <property type="molecule type" value="Genomic_DNA"/>
</dbReference>
<name>A0A9X0D950_9CNID</name>
<proteinExistence type="predicted"/>
<feature type="coiled-coil region" evidence="1">
    <location>
        <begin position="181"/>
        <end position="250"/>
    </location>
</feature>
<comment type="caution">
    <text evidence="2">The sequence shown here is derived from an EMBL/GenBank/DDBJ whole genome shotgun (WGS) entry which is preliminary data.</text>
</comment>
<evidence type="ECO:0000256" key="1">
    <source>
        <dbReference type="SAM" id="Coils"/>
    </source>
</evidence>
<dbReference type="Proteomes" id="UP001163046">
    <property type="component" value="Unassembled WGS sequence"/>
</dbReference>
<feature type="coiled-coil region" evidence="1">
    <location>
        <begin position="86"/>
        <end position="113"/>
    </location>
</feature>
<gene>
    <name evidence="2" type="ORF">OS493_018438</name>
</gene>
<evidence type="ECO:0000313" key="2">
    <source>
        <dbReference type="EMBL" id="KAJ7391395.1"/>
    </source>
</evidence>
<organism evidence="2 3">
    <name type="scientific">Desmophyllum pertusum</name>
    <dbReference type="NCBI Taxonomy" id="174260"/>
    <lineage>
        <taxon>Eukaryota</taxon>
        <taxon>Metazoa</taxon>
        <taxon>Cnidaria</taxon>
        <taxon>Anthozoa</taxon>
        <taxon>Hexacorallia</taxon>
        <taxon>Scleractinia</taxon>
        <taxon>Caryophylliina</taxon>
        <taxon>Caryophylliidae</taxon>
        <taxon>Desmophyllum</taxon>
    </lineage>
</organism>
<evidence type="ECO:0000313" key="3">
    <source>
        <dbReference type="Proteomes" id="UP001163046"/>
    </source>
</evidence>
<dbReference type="OrthoDB" id="5965693at2759"/>
<reference evidence="2" key="1">
    <citation type="submission" date="2023-01" db="EMBL/GenBank/DDBJ databases">
        <title>Genome assembly of the deep-sea coral Lophelia pertusa.</title>
        <authorList>
            <person name="Herrera S."/>
            <person name="Cordes E."/>
        </authorList>
    </citation>
    <scope>NUCLEOTIDE SEQUENCE</scope>
    <source>
        <strain evidence="2">USNM1676648</strain>
        <tissue evidence="2">Polyp</tissue>
    </source>
</reference>